<evidence type="ECO:0008006" key="3">
    <source>
        <dbReference type="Google" id="ProtNLM"/>
    </source>
</evidence>
<organism evidence="1 2">
    <name type="scientific">Aromia moschata</name>
    <dbReference type="NCBI Taxonomy" id="1265417"/>
    <lineage>
        <taxon>Eukaryota</taxon>
        <taxon>Metazoa</taxon>
        <taxon>Ecdysozoa</taxon>
        <taxon>Arthropoda</taxon>
        <taxon>Hexapoda</taxon>
        <taxon>Insecta</taxon>
        <taxon>Pterygota</taxon>
        <taxon>Neoptera</taxon>
        <taxon>Endopterygota</taxon>
        <taxon>Coleoptera</taxon>
        <taxon>Polyphaga</taxon>
        <taxon>Cucujiformia</taxon>
        <taxon>Chrysomeloidea</taxon>
        <taxon>Cerambycidae</taxon>
        <taxon>Cerambycinae</taxon>
        <taxon>Callichromatini</taxon>
        <taxon>Aromia</taxon>
    </lineage>
</organism>
<dbReference type="EMBL" id="JAPWTK010000722">
    <property type="protein sequence ID" value="KAJ8936702.1"/>
    <property type="molecule type" value="Genomic_DNA"/>
</dbReference>
<dbReference type="PANTHER" id="PTHR46060:SF1">
    <property type="entry name" value="MARINER MOS1 TRANSPOSASE-LIKE PROTEIN"/>
    <property type="match status" value="1"/>
</dbReference>
<protein>
    <recommendedName>
        <fullName evidence="3">Mos1 transposase HTH domain-containing protein</fullName>
    </recommendedName>
</protein>
<evidence type="ECO:0000313" key="1">
    <source>
        <dbReference type="EMBL" id="KAJ8936702.1"/>
    </source>
</evidence>
<proteinExistence type="predicted"/>
<gene>
    <name evidence="1" type="ORF">NQ318_002444</name>
</gene>
<reference evidence="1" key="1">
    <citation type="journal article" date="2023" name="Insect Mol. Biol.">
        <title>Genome sequencing provides insights into the evolution of gene families encoding plant cell wall-degrading enzymes in longhorned beetles.</title>
        <authorList>
            <person name="Shin N.R."/>
            <person name="Okamura Y."/>
            <person name="Kirsch R."/>
            <person name="Pauchet Y."/>
        </authorList>
    </citation>
    <scope>NUCLEOTIDE SEQUENCE</scope>
    <source>
        <strain evidence="1">AMC_N1</strain>
    </source>
</reference>
<evidence type="ECO:0000313" key="2">
    <source>
        <dbReference type="Proteomes" id="UP001162162"/>
    </source>
</evidence>
<dbReference type="AlphaFoldDB" id="A0AAV8XDM6"/>
<name>A0AAV8XDM6_9CUCU</name>
<keyword evidence="2" id="KW-1185">Reference proteome</keyword>
<dbReference type="PANTHER" id="PTHR46060">
    <property type="entry name" value="MARINER MOS1 TRANSPOSASE-LIKE PROTEIN"/>
    <property type="match status" value="1"/>
</dbReference>
<dbReference type="InterPro" id="IPR052709">
    <property type="entry name" value="Transposase-MT_Hybrid"/>
</dbReference>
<comment type="caution">
    <text evidence="1">The sequence shown here is derived from an EMBL/GenBank/DDBJ whole genome shotgun (WGS) entry which is preliminary data.</text>
</comment>
<accession>A0AAV8XDM6</accession>
<dbReference type="Proteomes" id="UP001162162">
    <property type="component" value="Unassembled WGS sequence"/>
</dbReference>
<sequence length="173" mass="20258">MLIYRVFLKVDRRTMSEQVVPSSVAQRNVIKFLSIEGVRPFDILTRLQAQFGDETLSKMQSYEWHKRFSARRERVENESHDRHHRTSITEENICAVLELLEGDRRFALEVIAGSLGISYGSVHSIIHEKLDFRKVSARWVPRILIPNKKVCILKFVRGFWLVIKMKETGYLIA</sequence>